<comment type="function">
    <text evidence="6">Component of a complex that catalyzes the oxidation of glycolate to glyoxylate.</text>
</comment>
<evidence type="ECO:0000256" key="6">
    <source>
        <dbReference type="PIRNR" id="PIRNR000139"/>
    </source>
</evidence>
<feature type="domain" description="4Fe-4S ferredoxin-type" evidence="7">
    <location>
        <begin position="16"/>
        <end position="47"/>
    </location>
</feature>
<keyword evidence="5 6" id="KW-0411">Iron-sulfur</keyword>
<evidence type="ECO:0000256" key="5">
    <source>
        <dbReference type="ARBA" id="ARBA00023014"/>
    </source>
</evidence>
<evidence type="ECO:0000256" key="2">
    <source>
        <dbReference type="ARBA" id="ARBA00022723"/>
    </source>
</evidence>
<reference evidence="8 9" key="1">
    <citation type="submission" date="2017-07" db="EMBL/GenBank/DDBJ databases">
        <title>Complete genome sequence of Oryzomicrobium terrae TPP412.</title>
        <authorList>
            <person name="Chiu L.-W."/>
            <person name="Lo K.-J."/>
            <person name="Tsai Y.-M."/>
            <person name="Lin S.-S."/>
            <person name="Kuo C.-H."/>
            <person name="Liu C.-T."/>
        </authorList>
    </citation>
    <scope>NUCLEOTIDE SEQUENCE [LARGE SCALE GENOMIC DNA]</scope>
    <source>
        <strain evidence="8 9">TPP412</strain>
    </source>
</reference>
<gene>
    <name evidence="8" type="primary">glcF</name>
    <name evidence="8" type="ORF">OTERR_22820</name>
</gene>
<dbReference type="PANTHER" id="PTHR32479">
    <property type="entry name" value="GLYCOLATE OXIDASE IRON-SULFUR SUBUNIT"/>
    <property type="match status" value="1"/>
</dbReference>
<dbReference type="InterPro" id="IPR017900">
    <property type="entry name" value="4Fe4S_Fe_S_CS"/>
</dbReference>
<dbReference type="GO" id="GO:0019154">
    <property type="term" value="F:glycolate dehydrogenase activity"/>
    <property type="evidence" value="ECO:0007669"/>
    <property type="project" value="UniProtKB-EC"/>
</dbReference>
<dbReference type="InterPro" id="IPR004017">
    <property type="entry name" value="Cys_rich_dom"/>
</dbReference>
<keyword evidence="3" id="KW-0677">Repeat</keyword>
<protein>
    <recommendedName>
        <fullName evidence="6">Glycolate oxidase iron-sulfur subunit</fullName>
        <ecNumber evidence="6">1.1.99.14</ecNumber>
    </recommendedName>
</protein>
<comment type="cofactor">
    <cofactor evidence="6">
        <name>[4Fe-4S] cluster</name>
        <dbReference type="ChEBI" id="CHEBI:49883"/>
    </cofactor>
    <text evidence="6">Binds 2 [4Fe-4S] clusters.</text>
</comment>
<keyword evidence="6" id="KW-0813">Transport</keyword>
<dbReference type="GO" id="GO:0046872">
    <property type="term" value="F:metal ion binding"/>
    <property type="evidence" value="ECO:0007669"/>
    <property type="project" value="UniProtKB-UniRule"/>
</dbReference>
<evidence type="ECO:0000256" key="3">
    <source>
        <dbReference type="ARBA" id="ARBA00022737"/>
    </source>
</evidence>
<dbReference type="NCBIfam" id="NF008434">
    <property type="entry name" value="PRK11274.1"/>
    <property type="match status" value="1"/>
</dbReference>
<accession>A0A5C1EBX7</accession>
<dbReference type="Pfam" id="PF02754">
    <property type="entry name" value="CCG"/>
    <property type="match status" value="2"/>
</dbReference>
<evidence type="ECO:0000256" key="1">
    <source>
        <dbReference type="ARBA" id="ARBA00022485"/>
    </source>
</evidence>
<proteinExistence type="predicted"/>
<dbReference type="Gene3D" id="1.10.1060.10">
    <property type="entry name" value="Alpha-helical ferredoxin"/>
    <property type="match status" value="1"/>
</dbReference>
<sequence length="418" mass="44713">MQTQLADFVRDTPEGREADTILRKCVHCGFCTATCPTYQLLGDELDGPRGRIYLIKQLLEGQAVTEKTRLHLDRCLTCRSCETTCPSGVQYHRLLDIGRGIVEAQVPRPARQQLLYRALRTVLPNRGLFETALKVARLAKPLLPEALAEKVHDVAPARPRPAARHTRQVVLLEGCVQPGLAPNINAAAARVLDRVGISIVRQGEKKAGCCGALRYHLNDQDGGLDDMRANIDAWWPAVEAGAEAILVTASACSAQVKEYGHLLRHDPAYGPRAARISALARDVAEVVAGEELAIGRALAKAKAAAPVPAKVAFHSPCTLQHGQQIRGVVERLLAAAGYTLSPVADGHLCCGSAGTYSLTQPELSKQLRSNKLAALEAGNPGVIVTANIGCLTHLAAGTATPVKHWIELLDEALDEAAG</sequence>
<dbReference type="PROSITE" id="PS51379">
    <property type="entry name" value="4FE4S_FER_2"/>
    <property type="match status" value="2"/>
</dbReference>
<feature type="domain" description="4Fe-4S ferredoxin-type" evidence="7">
    <location>
        <begin position="66"/>
        <end position="89"/>
    </location>
</feature>
<dbReference type="AlphaFoldDB" id="A0A5C1EBX7"/>
<dbReference type="InterPro" id="IPR012257">
    <property type="entry name" value="Glc_ox_4Fe-4S"/>
</dbReference>
<keyword evidence="6" id="KW-0249">Electron transport</keyword>
<dbReference type="KEGG" id="otr:OTERR_22820"/>
<dbReference type="Pfam" id="PF13183">
    <property type="entry name" value="Fer4_8"/>
    <property type="match status" value="1"/>
</dbReference>
<dbReference type="EMBL" id="CP022579">
    <property type="protein sequence ID" value="QEL65758.1"/>
    <property type="molecule type" value="Genomic_DNA"/>
</dbReference>
<keyword evidence="4 6" id="KW-0408">Iron</keyword>
<evidence type="ECO:0000259" key="7">
    <source>
        <dbReference type="PROSITE" id="PS51379"/>
    </source>
</evidence>
<dbReference type="RefSeq" id="WP_149425857.1">
    <property type="nucleotide sequence ID" value="NZ_CP022579.1"/>
</dbReference>
<keyword evidence="2 6" id="KW-0479">Metal-binding</keyword>
<comment type="catalytic activity">
    <reaction evidence="6">
        <text>glycolate + A = glyoxylate + AH2</text>
        <dbReference type="Rhea" id="RHEA:21264"/>
        <dbReference type="ChEBI" id="CHEBI:13193"/>
        <dbReference type="ChEBI" id="CHEBI:17499"/>
        <dbReference type="ChEBI" id="CHEBI:29805"/>
        <dbReference type="ChEBI" id="CHEBI:36655"/>
        <dbReference type="EC" id="1.1.99.14"/>
    </reaction>
</comment>
<dbReference type="Proteomes" id="UP000323671">
    <property type="component" value="Chromosome"/>
</dbReference>
<dbReference type="GO" id="GO:0051539">
    <property type="term" value="F:4 iron, 4 sulfur cluster binding"/>
    <property type="evidence" value="ECO:0007669"/>
    <property type="project" value="UniProtKB-UniRule"/>
</dbReference>
<dbReference type="PIRSF" id="PIRSF000139">
    <property type="entry name" value="Glc_ox_4Fe-4S"/>
    <property type="match status" value="1"/>
</dbReference>
<name>A0A5C1EBX7_9RHOO</name>
<dbReference type="PANTHER" id="PTHR32479:SF17">
    <property type="entry name" value="GLYCOLATE OXIDASE IRON-SULFUR SUBUNIT"/>
    <property type="match status" value="1"/>
</dbReference>
<keyword evidence="9" id="KW-1185">Reference proteome</keyword>
<dbReference type="FunFam" id="1.10.1060.10:FF:000012">
    <property type="entry name" value="Glycolate oxidase iron-sulfur subunit"/>
    <property type="match status" value="1"/>
</dbReference>
<dbReference type="SUPFAM" id="SSF54862">
    <property type="entry name" value="4Fe-4S ferredoxins"/>
    <property type="match status" value="1"/>
</dbReference>
<evidence type="ECO:0000256" key="4">
    <source>
        <dbReference type="ARBA" id="ARBA00023004"/>
    </source>
</evidence>
<comment type="catalytic activity">
    <reaction evidence="6">
        <text>(R)-lactate + A = pyruvate + AH2</text>
        <dbReference type="Rhea" id="RHEA:15089"/>
        <dbReference type="ChEBI" id="CHEBI:13193"/>
        <dbReference type="ChEBI" id="CHEBI:15361"/>
        <dbReference type="ChEBI" id="CHEBI:16004"/>
        <dbReference type="ChEBI" id="CHEBI:17499"/>
    </reaction>
</comment>
<evidence type="ECO:0000313" key="9">
    <source>
        <dbReference type="Proteomes" id="UP000323671"/>
    </source>
</evidence>
<dbReference type="InterPro" id="IPR009051">
    <property type="entry name" value="Helical_ferredxn"/>
</dbReference>
<keyword evidence="1 6" id="KW-0004">4Fe-4S</keyword>
<evidence type="ECO:0000313" key="8">
    <source>
        <dbReference type="EMBL" id="QEL65758.1"/>
    </source>
</evidence>
<organism evidence="8 9">
    <name type="scientific">Oryzomicrobium terrae</name>
    <dbReference type="NCBI Taxonomy" id="1735038"/>
    <lineage>
        <taxon>Bacteria</taxon>
        <taxon>Pseudomonadati</taxon>
        <taxon>Pseudomonadota</taxon>
        <taxon>Betaproteobacteria</taxon>
        <taxon>Rhodocyclales</taxon>
        <taxon>Rhodocyclaceae</taxon>
        <taxon>Oryzomicrobium</taxon>
    </lineage>
</organism>
<dbReference type="InterPro" id="IPR017896">
    <property type="entry name" value="4Fe4S_Fe-S-bd"/>
</dbReference>
<dbReference type="PROSITE" id="PS00198">
    <property type="entry name" value="4FE4S_FER_1"/>
    <property type="match status" value="1"/>
</dbReference>
<dbReference type="EC" id="1.1.99.14" evidence="6"/>